<keyword evidence="4" id="KW-1185">Reference proteome</keyword>
<dbReference type="EMBL" id="JAOTJD010000019">
    <property type="protein sequence ID" value="MFD3264573.1"/>
    <property type="molecule type" value="Genomic_DNA"/>
</dbReference>
<gene>
    <name evidence="3" type="ORF">OCL97_11455</name>
</gene>
<dbReference type="InterPro" id="IPR043128">
    <property type="entry name" value="Rev_trsase/Diguanyl_cyclase"/>
</dbReference>
<proteinExistence type="predicted"/>
<dbReference type="InterPro" id="IPR029787">
    <property type="entry name" value="Nucleotide_cyclase"/>
</dbReference>
<dbReference type="Pfam" id="PF00563">
    <property type="entry name" value="EAL"/>
    <property type="match status" value="1"/>
</dbReference>
<dbReference type="InterPro" id="IPR050706">
    <property type="entry name" value="Cyclic-di-GMP_PDE-like"/>
</dbReference>
<name>A0ABW6CQN1_9CAUL</name>
<evidence type="ECO:0000256" key="1">
    <source>
        <dbReference type="SAM" id="Phobius"/>
    </source>
</evidence>
<dbReference type="PROSITE" id="PS50883">
    <property type="entry name" value="EAL"/>
    <property type="match status" value="1"/>
</dbReference>
<comment type="caution">
    <text evidence="3">The sequence shown here is derived from an EMBL/GenBank/DDBJ whole genome shotgun (WGS) entry which is preliminary data.</text>
</comment>
<dbReference type="SMART" id="SM00267">
    <property type="entry name" value="GGDEF"/>
    <property type="match status" value="1"/>
</dbReference>
<keyword evidence="1" id="KW-1133">Transmembrane helix</keyword>
<feature type="transmembrane region" description="Helical" evidence="1">
    <location>
        <begin position="44"/>
        <end position="66"/>
    </location>
</feature>
<dbReference type="SMART" id="SM00052">
    <property type="entry name" value="EAL"/>
    <property type="match status" value="1"/>
</dbReference>
<dbReference type="InterPro" id="IPR035919">
    <property type="entry name" value="EAL_sf"/>
</dbReference>
<dbReference type="SUPFAM" id="SSF55073">
    <property type="entry name" value="Nucleotide cyclase"/>
    <property type="match status" value="1"/>
</dbReference>
<evidence type="ECO:0000259" key="2">
    <source>
        <dbReference type="PROSITE" id="PS50883"/>
    </source>
</evidence>
<protein>
    <submittedName>
        <fullName evidence="3">Bifunctional diguanylate cyclase/phosphodiesterase</fullName>
    </submittedName>
</protein>
<dbReference type="Proteomes" id="UP001598130">
    <property type="component" value="Unassembled WGS sequence"/>
</dbReference>
<accession>A0ABW6CQN1</accession>
<dbReference type="CDD" id="cd01948">
    <property type="entry name" value="EAL"/>
    <property type="match status" value="1"/>
</dbReference>
<dbReference type="Gene3D" id="3.20.20.450">
    <property type="entry name" value="EAL domain"/>
    <property type="match status" value="1"/>
</dbReference>
<dbReference type="InterPro" id="IPR001633">
    <property type="entry name" value="EAL_dom"/>
</dbReference>
<dbReference type="PANTHER" id="PTHR33121:SF71">
    <property type="entry name" value="OXYGEN SENSOR PROTEIN DOSP"/>
    <property type="match status" value="1"/>
</dbReference>
<keyword evidence="1" id="KW-0472">Membrane</keyword>
<dbReference type="PANTHER" id="PTHR33121">
    <property type="entry name" value="CYCLIC DI-GMP PHOSPHODIESTERASE PDEF"/>
    <property type="match status" value="1"/>
</dbReference>
<sequence length="544" mass="58641">MTVKSGFEAPARRWSISNAVAIPASVALLTVGLSGGVSGTLHPAAATALLAGGAILLARVVSQVVLAERLAARLFEGGSTRSLPHLLRELGHRFDALKHRAANIHPTTGMPTRELLAEEIHADIAHDCGPRLLGAIRFADFDRLAAFDLAAANSALKRFALRLTAATSAAHVIAQIDRDCFAVWFRGPPDLEASSREFRAIVYVAGQELADGATLLTPTVEAGAVSFPRDGNDAGQLLLRVTAGLARPETSRTGDLTLPEPPSAEIAREAFTLEQGLTRAIADDQLTMVFQPVVDLAAARIIGAEALLRWDHPTLGPISPARFIPIVERMGLSDSYGLWVLNAACREARLWQDEGLADLKVAVNLSARQLLDPGLVGKVERTLKRHGLSPRALELELTETATMADATGTLRLFGDLRAMGVSLAIDDFGSGYSSLSYLKNLPFDKLKIDREFVTQIESRRDSRAICKALIELGRGLDLLILAEGVETAEEVQTLHDLGCNVFQGYHFSKPLTGEAFRRLVRDPPAWRVAAPRPRLKAAESRRSA</sequence>
<keyword evidence="1" id="KW-0812">Transmembrane</keyword>
<dbReference type="Gene3D" id="3.30.70.270">
    <property type="match status" value="1"/>
</dbReference>
<evidence type="ECO:0000313" key="4">
    <source>
        <dbReference type="Proteomes" id="UP001598130"/>
    </source>
</evidence>
<feature type="domain" description="EAL" evidence="2">
    <location>
        <begin position="270"/>
        <end position="524"/>
    </location>
</feature>
<reference evidence="3 4" key="1">
    <citation type="submission" date="2022-09" db="EMBL/GenBank/DDBJ databases">
        <title>New species of Phenylobacterium.</title>
        <authorList>
            <person name="Mieszkin S."/>
        </authorList>
    </citation>
    <scope>NUCLEOTIDE SEQUENCE [LARGE SCALE GENOMIC DNA]</scope>
    <source>
        <strain evidence="3 4">HK31-G</strain>
    </source>
</reference>
<dbReference type="RefSeq" id="WP_377370180.1">
    <property type="nucleotide sequence ID" value="NZ_JAOTJD010000019.1"/>
</dbReference>
<feature type="transmembrane region" description="Helical" evidence="1">
    <location>
        <begin position="20"/>
        <end position="38"/>
    </location>
</feature>
<dbReference type="SUPFAM" id="SSF141868">
    <property type="entry name" value="EAL domain-like"/>
    <property type="match status" value="1"/>
</dbReference>
<organism evidence="3 4">
    <name type="scientific">Phenylobacterium ferrooxidans</name>
    <dbReference type="NCBI Taxonomy" id="2982689"/>
    <lineage>
        <taxon>Bacteria</taxon>
        <taxon>Pseudomonadati</taxon>
        <taxon>Pseudomonadota</taxon>
        <taxon>Alphaproteobacteria</taxon>
        <taxon>Caulobacterales</taxon>
        <taxon>Caulobacteraceae</taxon>
        <taxon>Phenylobacterium</taxon>
    </lineage>
</organism>
<dbReference type="InterPro" id="IPR000160">
    <property type="entry name" value="GGDEF_dom"/>
</dbReference>
<evidence type="ECO:0000313" key="3">
    <source>
        <dbReference type="EMBL" id="MFD3264573.1"/>
    </source>
</evidence>